<dbReference type="InterPro" id="IPR034746">
    <property type="entry name" value="POTRA"/>
</dbReference>
<dbReference type="GO" id="GO:0032153">
    <property type="term" value="C:cell division site"/>
    <property type="evidence" value="ECO:0007669"/>
    <property type="project" value="UniProtKB-UniRule"/>
</dbReference>
<comment type="function">
    <text evidence="9">Essential cell division protein.</text>
</comment>
<dbReference type="PANTHER" id="PTHR35851:SF1">
    <property type="entry name" value="CELL DIVISION PROTEIN FTSQ"/>
    <property type="match status" value="1"/>
</dbReference>
<evidence type="ECO:0000256" key="5">
    <source>
        <dbReference type="ARBA" id="ARBA00022692"/>
    </source>
</evidence>
<keyword evidence="5 9" id="KW-0812">Transmembrane</keyword>
<protein>
    <recommendedName>
        <fullName evidence="9">Cell division protein FtsQ</fullName>
    </recommendedName>
</protein>
<dbReference type="Gene3D" id="3.40.50.11690">
    <property type="entry name" value="Cell division protein FtsQ/DivIB"/>
    <property type="match status" value="1"/>
</dbReference>
<dbReference type="InterPro" id="IPR026579">
    <property type="entry name" value="FtsQ"/>
</dbReference>
<keyword evidence="6 9" id="KW-1133">Transmembrane helix</keyword>
<organism evidence="11 12">
    <name type="scientific">Oceanicola granulosus (strain ATCC BAA-861 / DSM 15982 / KCTC 12143 / HTCC2516)</name>
    <dbReference type="NCBI Taxonomy" id="314256"/>
    <lineage>
        <taxon>Bacteria</taxon>
        <taxon>Pseudomonadati</taxon>
        <taxon>Pseudomonadota</taxon>
        <taxon>Alphaproteobacteria</taxon>
        <taxon>Rhodobacterales</taxon>
        <taxon>Roseobacteraceae</taxon>
        <taxon>Oceanicola</taxon>
    </lineage>
</organism>
<evidence type="ECO:0000259" key="10">
    <source>
        <dbReference type="PROSITE" id="PS51779"/>
    </source>
</evidence>
<evidence type="ECO:0000256" key="6">
    <source>
        <dbReference type="ARBA" id="ARBA00022989"/>
    </source>
</evidence>
<reference evidence="11 12" key="1">
    <citation type="journal article" date="2010" name="J. Bacteriol.">
        <title>Genome sequences of Oceanicola granulosus HTCC2516(T) and Oceanicola batsensis HTCC2597(TDelta).</title>
        <authorList>
            <person name="Thrash J.C."/>
            <person name="Cho J.C."/>
            <person name="Vergin K.L."/>
            <person name="Giovannoni S.J."/>
        </authorList>
    </citation>
    <scope>NUCLEOTIDE SEQUENCE [LARGE SCALE GENOMIC DNA]</scope>
    <source>
        <strain evidence="12">ATCC BAA-861 / DSM 15982 / KCTC 12143 / HTCC2516</strain>
    </source>
</reference>
<evidence type="ECO:0000256" key="2">
    <source>
        <dbReference type="ARBA" id="ARBA00022475"/>
    </source>
</evidence>
<dbReference type="PROSITE" id="PS51779">
    <property type="entry name" value="POTRA"/>
    <property type="match status" value="1"/>
</dbReference>
<evidence type="ECO:0000313" key="11">
    <source>
        <dbReference type="EMBL" id="EAR52475.1"/>
    </source>
</evidence>
<comment type="similarity">
    <text evidence="9">Belongs to the FtsQ/DivIB family. FtsQ subfamily.</text>
</comment>
<dbReference type="GO" id="GO:0043093">
    <property type="term" value="P:FtsZ-dependent cytokinesis"/>
    <property type="evidence" value="ECO:0007669"/>
    <property type="project" value="UniProtKB-UniRule"/>
</dbReference>
<evidence type="ECO:0000256" key="8">
    <source>
        <dbReference type="ARBA" id="ARBA00023306"/>
    </source>
</evidence>
<sequence length="288" mass="31221">MSRAYRDPAPSRWRYRYQRLMLTPGFRRMLRVGLPLLVVAGIGGGWISQPANRDTVAAAYAQVRDQIQNRPEFLVTAMAVEGADAGLSAEIRRVLPVEFPVSSFLLDLEEMRQTVGAVAAVESARVRVRPGGVLEVAVTQRVPAAVWRTRDGLKLIDASGTYVAPLANRAARPDLPLVAGEGADAALAEALALYGVSRPLGDELRGLVRMGARRWDVVLADGQKVMLPAEGAVQAMERVLALDEAKDLFGRDIAAVDMRNSARPTIRLNPPAMVALRRVAEQEPGQGQ</sequence>
<proteinExistence type="inferred from homology"/>
<keyword evidence="2 9" id="KW-1003">Cell membrane</keyword>
<dbReference type="InterPro" id="IPR045335">
    <property type="entry name" value="FtsQ_C_sf"/>
</dbReference>
<evidence type="ECO:0000256" key="1">
    <source>
        <dbReference type="ARBA" id="ARBA00004370"/>
    </source>
</evidence>
<keyword evidence="8 9" id="KW-0131">Cell cycle</keyword>
<dbReference type="InterPro" id="IPR005548">
    <property type="entry name" value="Cell_div_FtsQ/DivIB_C"/>
</dbReference>
<keyword evidence="12" id="KW-1185">Reference proteome</keyword>
<dbReference type="HAMAP" id="MF_00911">
    <property type="entry name" value="FtsQ_subfam"/>
    <property type="match status" value="1"/>
</dbReference>
<dbReference type="STRING" id="314256.OG2516_05188"/>
<dbReference type="AlphaFoldDB" id="Q2CIW4"/>
<dbReference type="HOGENOM" id="CLU_061141_0_0_5"/>
<name>Q2CIW4_OCEGH</name>
<feature type="domain" description="POTRA" evidence="10">
    <location>
        <begin position="73"/>
        <end position="141"/>
    </location>
</feature>
<keyword evidence="4 9" id="KW-0132">Cell division</keyword>
<evidence type="ECO:0000256" key="7">
    <source>
        <dbReference type="ARBA" id="ARBA00023136"/>
    </source>
</evidence>
<dbReference type="GO" id="GO:0090529">
    <property type="term" value="P:cell septum assembly"/>
    <property type="evidence" value="ECO:0007669"/>
    <property type="project" value="InterPro"/>
</dbReference>
<evidence type="ECO:0000256" key="4">
    <source>
        <dbReference type="ARBA" id="ARBA00022618"/>
    </source>
</evidence>
<accession>Q2CIW4</accession>
<evidence type="ECO:0000313" key="12">
    <source>
        <dbReference type="Proteomes" id="UP000003635"/>
    </source>
</evidence>
<gene>
    <name evidence="9" type="primary">ftsQ</name>
    <name evidence="11" type="ORF">OG2516_05188</name>
</gene>
<comment type="caution">
    <text evidence="11">The sequence shown here is derived from an EMBL/GenBank/DDBJ whole genome shotgun (WGS) entry which is preliminary data.</text>
</comment>
<dbReference type="Pfam" id="PF03799">
    <property type="entry name" value="FtsQ_DivIB_C"/>
    <property type="match status" value="1"/>
</dbReference>
<evidence type="ECO:0000256" key="3">
    <source>
        <dbReference type="ARBA" id="ARBA00022519"/>
    </source>
</evidence>
<dbReference type="GO" id="GO:0005886">
    <property type="term" value="C:plasma membrane"/>
    <property type="evidence" value="ECO:0007669"/>
    <property type="project" value="UniProtKB-SubCell"/>
</dbReference>
<evidence type="ECO:0000256" key="9">
    <source>
        <dbReference type="HAMAP-Rule" id="MF_00911"/>
    </source>
</evidence>
<dbReference type="Proteomes" id="UP000003635">
    <property type="component" value="Unassembled WGS sequence"/>
</dbReference>
<dbReference type="eggNOG" id="COG1589">
    <property type="taxonomic scope" value="Bacteria"/>
</dbReference>
<keyword evidence="7 9" id="KW-0472">Membrane</keyword>
<dbReference type="PANTHER" id="PTHR35851">
    <property type="entry name" value="CELL DIVISION PROTEIN FTSQ"/>
    <property type="match status" value="1"/>
</dbReference>
<comment type="subcellular location">
    <subcellularLocation>
        <location evidence="9">Cell inner membrane</location>
        <topology evidence="9">Single-pass type II membrane protein</topology>
    </subcellularLocation>
    <subcellularLocation>
        <location evidence="1">Membrane</location>
    </subcellularLocation>
    <text evidence="9">Localizes to the division septum.</text>
</comment>
<keyword evidence="3 9" id="KW-0997">Cell inner membrane</keyword>
<dbReference type="EMBL" id="AAOT01000003">
    <property type="protein sequence ID" value="EAR52475.1"/>
    <property type="molecule type" value="Genomic_DNA"/>
</dbReference>